<protein>
    <submittedName>
        <fullName evidence="1">NRDE family protein</fullName>
    </submittedName>
</protein>
<reference evidence="2" key="1">
    <citation type="journal article" date="2019" name="Int. J. Syst. Evol. Microbiol.">
        <title>The Global Catalogue of Microorganisms (GCM) 10K type strain sequencing project: providing services to taxonomists for standard genome sequencing and annotation.</title>
        <authorList>
            <consortium name="The Broad Institute Genomics Platform"/>
            <consortium name="The Broad Institute Genome Sequencing Center for Infectious Disease"/>
            <person name="Wu L."/>
            <person name="Ma J."/>
        </authorList>
    </citation>
    <scope>NUCLEOTIDE SEQUENCE [LARGE SCALE GENOMIC DNA]</scope>
    <source>
        <strain evidence="2">CGMCC 4.7466</strain>
    </source>
</reference>
<comment type="caution">
    <text evidence="1">The sequence shown here is derived from an EMBL/GenBank/DDBJ whole genome shotgun (WGS) entry which is preliminary data.</text>
</comment>
<gene>
    <name evidence="1" type="ORF">ACFPFU_20300</name>
</gene>
<dbReference type="Pfam" id="PF05742">
    <property type="entry name" value="TANGO2"/>
    <property type="match status" value="1"/>
</dbReference>
<evidence type="ECO:0000313" key="1">
    <source>
        <dbReference type="EMBL" id="MFC4874059.1"/>
    </source>
</evidence>
<evidence type="ECO:0000313" key="2">
    <source>
        <dbReference type="Proteomes" id="UP001595818"/>
    </source>
</evidence>
<accession>A0ABV9T6L8</accession>
<organism evidence="1 2">
    <name type="scientific">Negadavirga shengliensis</name>
    <dbReference type="NCBI Taxonomy" id="1389218"/>
    <lineage>
        <taxon>Bacteria</taxon>
        <taxon>Pseudomonadati</taxon>
        <taxon>Bacteroidota</taxon>
        <taxon>Cytophagia</taxon>
        <taxon>Cytophagales</taxon>
        <taxon>Cyclobacteriaceae</taxon>
        <taxon>Negadavirga</taxon>
    </lineage>
</organism>
<sequence length="257" mass="29629">MCLIVFNWMDHPDYKLMLVANRDEYYKRPSTPLHKWDEGFFAGKDLKEGGTWLGFHPSGRFAALTNFRDYKNERDTARSRGELVRGFLDADLSPIEYLQKIESKKHLYNGFNLIVAERDTMCVFSNYKEGIDTVEAGLHAISNSFLDTPWPKVISAKADFRRFLLQNHRDVDSYLGLLQSKTLAPDALLPETGLPFHLEKAVSSQFIHVDDYYGTVNTTVVLWKHDGEVIMKERKWVPELEESMVAFAVKDQCPRNS</sequence>
<dbReference type="PANTHER" id="PTHR17985:SF8">
    <property type="entry name" value="TRANSPORT AND GOLGI ORGANIZATION PROTEIN 2 HOMOLOG"/>
    <property type="match status" value="1"/>
</dbReference>
<dbReference type="RefSeq" id="WP_377067540.1">
    <property type="nucleotide sequence ID" value="NZ_JBHSJJ010000015.1"/>
</dbReference>
<proteinExistence type="predicted"/>
<name>A0ABV9T6L8_9BACT</name>
<dbReference type="InterPro" id="IPR008551">
    <property type="entry name" value="TANGO2"/>
</dbReference>
<dbReference type="PANTHER" id="PTHR17985">
    <property type="entry name" value="SER/THR-RICH PROTEIN T10 IN DGCR REGION"/>
    <property type="match status" value="1"/>
</dbReference>
<keyword evidence="2" id="KW-1185">Reference proteome</keyword>
<dbReference type="EMBL" id="JBHSJJ010000015">
    <property type="protein sequence ID" value="MFC4874059.1"/>
    <property type="molecule type" value="Genomic_DNA"/>
</dbReference>
<dbReference type="Proteomes" id="UP001595818">
    <property type="component" value="Unassembled WGS sequence"/>
</dbReference>